<dbReference type="InterPro" id="IPR024047">
    <property type="entry name" value="MM3350-like_sf"/>
</dbReference>
<dbReference type="AlphaFoldDB" id="A0AAN7DMS4"/>
<gene>
    <name evidence="1" type="ORF">ATC70_009700</name>
</gene>
<sequence>MSASHKQQQQHTFQAIIVHAENQDCLRDILVSPTITLNQLNKHLLNAFDIHEHHVDYYQFFQNDDKLEIETCFGLIGDRQQELDGFLTPIAPGVYIEHSHPHEPLPSFSLYKHNAQQDANMSFRLLRDERHVRLNACCFSSNIFYEFHYMQLQYGMQLELKTVNLPLQFLDAITSAPKIIRKKGDLFTTQSRMMRRIMMATAAATTRTQYHKSALNGVVNGDFHKRFDEIDEQSIREACRSEIERLKEERRLFLLDQKRTTCNWVEPSGDHCAYCTLL</sequence>
<dbReference type="Proteomes" id="UP001304243">
    <property type="component" value="Unassembled WGS sequence"/>
</dbReference>
<name>A0AAN7DMS4_9FUNG</name>
<accession>A0AAN7DMS4</accession>
<dbReference type="EMBL" id="JASEJX010000012">
    <property type="protein sequence ID" value="KAK4519464.1"/>
    <property type="molecule type" value="Genomic_DNA"/>
</dbReference>
<organism evidence="1 2">
    <name type="scientific">Mucor velutinosus</name>
    <dbReference type="NCBI Taxonomy" id="708070"/>
    <lineage>
        <taxon>Eukaryota</taxon>
        <taxon>Fungi</taxon>
        <taxon>Fungi incertae sedis</taxon>
        <taxon>Mucoromycota</taxon>
        <taxon>Mucoromycotina</taxon>
        <taxon>Mucoromycetes</taxon>
        <taxon>Mucorales</taxon>
        <taxon>Mucorineae</taxon>
        <taxon>Mucoraceae</taxon>
        <taxon>Mucor</taxon>
    </lineage>
</organism>
<evidence type="ECO:0000313" key="2">
    <source>
        <dbReference type="Proteomes" id="UP001304243"/>
    </source>
</evidence>
<dbReference type="GeneID" id="89953386"/>
<protein>
    <submittedName>
        <fullName evidence="1">Uncharacterized protein</fullName>
    </submittedName>
</protein>
<dbReference type="RefSeq" id="XP_064686130.1">
    <property type="nucleotide sequence ID" value="XM_064828928.1"/>
</dbReference>
<comment type="caution">
    <text evidence="1">The sequence shown here is derived from an EMBL/GenBank/DDBJ whole genome shotgun (WGS) entry which is preliminary data.</text>
</comment>
<keyword evidence="2" id="KW-1185">Reference proteome</keyword>
<proteinExistence type="predicted"/>
<evidence type="ECO:0000313" key="1">
    <source>
        <dbReference type="EMBL" id="KAK4519464.1"/>
    </source>
</evidence>
<reference evidence="1 2" key="1">
    <citation type="submission" date="2022-11" db="EMBL/GenBank/DDBJ databases">
        <title>Mucor velutinosus strain NIH1002 WGS.</title>
        <authorList>
            <person name="Subramanian P."/>
            <person name="Mullikin J.C."/>
            <person name="Segre J.A."/>
            <person name="Zelazny A.M."/>
        </authorList>
    </citation>
    <scope>NUCLEOTIDE SEQUENCE [LARGE SCALE GENOMIC DNA]</scope>
    <source>
        <strain evidence="1 2">NIH1002</strain>
    </source>
</reference>
<dbReference type="SUPFAM" id="SSF159941">
    <property type="entry name" value="MM3350-like"/>
    <property type="match status" value="1"/>
</dbReference>